<evidence type="ECO:0000313" key="2">
    <source>
        <dbReference type="EMBL" id="EMP42448.1"/>
    </source>
</evidence>
<sequence>MKAESTVERRLSIPHREDAKDIVNLRGSSGDRFIASSLDTINRPPERSPSTPVLHFCESRRQSRQGSVSS</sequence>
<organism evidence="2 3">
    <name type="scientific">Chelonia mydas</name>
    <name type="common">Green sea-turtle</name>
    <name type="synonym">Chelonia agassizi</name>
    <dbReference type="NCBI Taxonomy" id="8469"/>
    <lineage>
        <taxon>Eukaryota</taxon>
        <taxon>Metazoa</taxon>
        <taxon>Chordata</taxon>
        <taxon>Craniata</taxon>
        <taxon>Vertebrata</taxon>
        <taxon>Euteleostomi</taxon>
        <taxon>Archelosauria</taxon>
        <taxon>Testudinata</taxon>
        <taxon>Testudines</taxon>
        <taxon>Cryptodira</taxon>
        <taxon>Durocryptodira</taxon>
        <taxon>Americhelydia</taxon>
        <taxon>Chelonioidea</taxon>
        <taxon>Cheloniidae</taxon>
        <taxon>Chelonia</taxon>
    </lineage>
</organism>
<accession>M7CCK9</accession>
<proteinExistence type="predicted"/>
<evidence type="ECO:0000256" key="1">
    <source>
        <dbReference type="SAM" id="MobiDB-lite"/>
    </source>
</evidence>
<dbReference type="AlphaFoldDB" id="M7CCK9"/>
<dbReference type="Proteomes" id="UP000031443">
    <property type="component" value="Unassembled WGS sequence"/>
</dbReference>
<keyword evidence="3" id="KW-1185">Reference proteome</keyword>
<gene>
    <name evidence="2" type="ORF">UY3_00287</name>
</gene>
<protein>
    <submittedName>
        <fullName evidence="2">Uncharacterized protein</fullName>
    </submittedName>
</protein>
<dbReference type="EMBL" id="KB473078">
    <property type="protein sequence ID" value="EMP42448.1"/>
    <property type="molecule type" value="Genomic_DNA"/>
</dbReference>
<evidence type="ECO:0000313" key="3">
    <source>
        <dbReference type="Proteomes" id="UP000031443"/>
    </source>
</evidence>
<feature type="region of interest" description="Disordered" evidence="1">
    <location>
        <begin position="36"/>
        <end position="70"/>
    </location>
</feature>
<name>M7CCK9_CHEMY</name>
<reference evidence="3" key="1">
    <citation type="journal article" date="2013" name="Nat. Genet.">
        <title>The draft genomes of soft-shell turtle and green sea turtle yield insights into the development and evolution of the turtle-specific body plan.</title>
        <authorList>
            <person name="Wang Z."/>
            <person name="Pascual-Anaya J."/>
            <person name="Zadissa A."/>
            <person name="Li W."/>
            <person name="Niimura Y."/>
            <person name="Huang Z."/>
            <person name="Li C."/>
            <person name="White S."/>
            <person name="Xiong Z."/>
            <person name="Fang D."/>
            <person name="Wang B."/>
            <person name="Ming Y."/>
            <person name="Chen Y."/>
            <person name="Zheng Y."/>
            <person name="Kuraku S."/>
            <person name="Pignatelli M."/>
            <person name="Herrero J."/>
            <person name="Beal K."/>
            <person name="Nozawa M."/>
            <person name="Li Q."/>
            <person name="Wang J."/>
            <person name="Zhang H."/>
            <person name="Yu L."/>
            <person name="Shigenobu S."/>
            <person name="Wang J."/>
            <person name="Liu J."/>
            <person name="Flicek P."/>
            <person name="Searle S."/>
            <person name="Wang J."/>
            <person name="Kuratani S."/>
            <person name="Yin Y."/>
            <person name="Aken B."/>
            <person name="Zhang G."/>
            <person name="Irie N."/>
        </authorList>
    </citation>
    <scope>NUCLEOTIDE SEQUENCE [LARGE SCALE GENOMIC DNA]</scope>
</reference>